<comment type="caution">
    <text evidence="2">The sequence shown here is derived from an EMBL/GenBank/DDBJ whole genome shotgun (WGS) entry which is preliminary data.</text>
</comment>
<protein>
    <submittedName>
        <fullName evidence="2">ABC transporter permease</fullName>
    </submittedName>
</protein>
<feature type="transmembrane region" description="Helical" evidence="1">
    <location>
        <begin position="37"/>
        <end position="58"/>
    </location>
</feature>
<feature type="transmembrane region" description="Helical" evidence="1">
    <location>
        <begin position="6"/>
        <end position="25"/>
    </location>
</feature>
<dbReference type="EMBL" id="JAHLQO010000005">
    <property type="protein sequence ID" value="MBU5669914.1"/>
    <property type="molecule type" value="Genomic_DNA"/>
</dbReference>
<feature type="transmembrane region" description="Helical" evidence="1">
    <location>
        <begin position="108"/>
        <end position="127"/>
    </location>
</feature>
<dbReference type="InterPro" id="IPR010540">
    <property type="entry name" value="CmpB_TMEM229"/>
</dbReference>
<name>A0ABS6FIC9_9FIRM</name>
<feature type="transmembrane region" description="Helical" evidence="1">
    <location>
        <begin position="64"/>
        <end position="87"/>
    </location>
</feature>
<sequence>MRISEFIIIFFFYGFIGWCWESFLCSSVEYDGVLNRGFFLGPYCPIYGIGAILSYLALKNIDSNLFIFIYSATICCSVEYVIGYVLERFFHQRWWDYKDYPFQIHRRVCLYGMIIFGSANILIVKHITPMLLFFLEVADNDIIHALAVSISMIFVMDSLVTVNKLLNGFDILIRVYDYFGEKNERYFNYINESDRLMNLKMMAEQRDIKGKFESFNENLKVREENMKKLNYEKIKNLFYDN</sequence>
<dbReference type="RefSeq" id="WP_216549745.1">
    <property type="nucleotide sequence ID" value="NZ_JAHLQO010000005.1"/>
</dbReference>
<gene>
    <name evidence="2" type="ORF">KQI68_08715</name>
</gene>
<evidence type="ECO:0000313" key="3">
    <source>
        <dbReference type="Proteomes" id="UP000783742"/>
    </source>
</evidence>
<keyword evidence="1" id="KW-0472">Membrane</keyword>
<accession>A0ABS6FIC9</accession>
<evidence type="ECO:0000313" key="2">
    <source>
        <dbReference type="EMBL" id="MBU5669914.1"/>
    </source>
</evidence>
<organism evidence="2 3">
    <name type="scientific">Peptoniphilus ovalis</name>
    <dbReference type="NCBI Taxonomy" id="2841503"/>
    <lineage>
        <taxon>Bacteria</taxon>
        <taxon>Bacillati</taxon>
        <taxon>Bacillota</taxon>
        <taxon>Tissierellia</taxon>
        <taxon>Tissierellales</taxon>
        <taxon>Peptoniphilaceae</taxon>
        <taxon>Peptoniphilus</taxon>
    </lineage>
</organism>
<keyword evidence="1" id="KW-1133">Transmembrane helix</keyword>
<dbReference type="Pfam" id="PF06541">
    <property type="entry name" value="ABC_trans_CmpB"/>
    <property type="match status" value="1"/>
</dbReference>
<proteinExistence type="predicted"/>
<evidence type="ECO:0000256" key="1">
    <source>
        <dbReference type="SAM" id="Phobius"/>
    </source>
</evidence>
<keyword evidence="3" id="KW-1185">Reference proteome</keyword>
<keyword evidence="1" id="KW-0812">Transmembrane</keyword>
<dbReference type="Proteomes" id="UP000783742">
    <property type="component" value="Unassembled WGS sequence"/>
</dbReference>
<reference evidence="2 3" key="1">
    <citation type="submission" date="2021-06" db="EMBL/GenBank/DDBJ databases">
        <authorList>
            <person name="Sun Q."/>
            <person name="Li D."/>
        </authorList>
    </citation>
    <scope>NUCLEOTIDE SEQUENCE [LARGE SCALE GENOMIC DNA]</scope>
    <source>
        <strain evidence="2 3">MSJ-1</strain>
    </source>
</reference>